<accession>A0A1C7NLB6</accession>
<feature type="region of interest" description="Disordered" evidence="1">
    <location>
        <begin position="46"/>
        <end position="74"/>
    </location>
</feature>
<sequence>MQQNYSLKQFYPQQQSFSQQQLLSTGEKKPNLPQYGFVGQNEVSPMQREQQQLQQQIQQNKGNSKAYPGAVAGTPAESKGIQGYDAQGNPIIPAFIAQRHQIEQSLGPTCPTGGYHELRMHLTKASLFFAILIIPYCCGWRGRRECVCTKCHQKFPQITLPSAY</sequence>
<evidence type="ECO:0000313" key="2">
    <source>
        <dbReference type="EMBL" id="OBZ89760.1"/>
    </source>
</evidence>
<proteinExistence type="predicted"/>
<keyword evidence="3" id="KW-1185">Reference proteome</keyword>
<feature type="compositionally biased region" description="Low complexity" evidence="1">
    <location>
        <begin position="47"/>
        <end position="59"/>
    </location>
</feature>
<evidence type="ECO:0000256" key="1">
    <source>
        <dbReference type="SAM" id="MobiDB-lite"/>
    </source>
</evidence>
<evidence type="ECO:0000313" key="3">
    <source>
        <dbReference type="Proteomes" id="UP000093000"/>
    </source>
</evidence>
<organism evidence="2 3">
    <name type="scientific">Choanephora cucurbitarum</name>
    <dbReference type="NCBI Taxonomy" id="101091"/>
    <lineage>
        <taxon>Eukaryota</taxon>
        <taxon>Fungi</taxon>
        <taxon>Fungi incertae sedis</taxon>
        <taxon>Mucoromycota</taxon>
        <taxon>Mucoromycotina</taxon>
        <taxon>Mucoromycetes</taxon>
        <taxon>Mucorales</taxon>
        <taxon>Mucorineae</taxon>
        <taxon>Choanephoraceae</taxon>
        <taxon>Choanephoroideae</taxon>
        <taxon>Choanephora</taxon>
    </lineage>
</organism>
<protein>
    <submittedName>
        <fullName evidence="2">Uncharacterized protein</fullName>
    </submittedName>
</protein>
<comment type="caution">
    <text evidence="2">The sequence shown here is derived from an EMBL/GenBank/DDBJ whole genome shotgun (WGS) entry which is preliminary data.</text>
</comment>
<reference evidence="2 3" key="1">
    <citation type="submission" date="2016-03" db="EMBL/GenBank/DDBJ databases">
        <title>Choanephora cucurbitarum.</title>
        <authorList>
            <person name="Min B."/>
            <person name="Park H."/>
            <person name="Park J.-H."/>
            <person name="Shin H.-D."/>
            <person name="Choi I.-G."/>
        </authorList>
    </citation>
    <scope>NUCLEOTIDE SEQUENCE [LARGE SCALE GENOMIC DNA]</scope>
    <source>
        <strain evidence="2 3">KUS-F28377</strain>
    </source>
</reference>
<dbReference type="EMBL" id="LUGH01000079">
    <property type="protein sequence ID" value="OBZ89760.1"/>
    <property type="molecule type" value="Genomic_DNA"/>
</dbReference>
<dbReference type="Proteomes" id="UP000093000">
    <property type="component" value="Unassembled WGS sequence"/>
</dbReference>
<gene>
    <name evidence="2" type="ORF">A0J61_02188</name>
</gene>
<dbReference type="OrthoDB" id="2273117at2759"/>
<dbReference type="AlphaFoldDB" id="A0A1C7NLB6"/>
<name>A0A1C7NLB6_9FUNG</name>
<dbReference type="InParanoid" id="A0A1C7NLB6"/>